<protein>
    <submittedName>
        <fullName evidence="2">Uncharacterized protein</fullName>
    </submittedName>
</protein>
<name>A0ABD1ZG42_9MARC</name>
<dbReference type="AlphaFoldDB" id="A0ABD1ZG42"/>
<organism evidence="2 3">
    <name type="scientific">Riccia fluitans</name>
    <dbReference type="NCBI Taxonomy" id="41844"/>
    <lineage>
        <taxon>Eukaryota</taxon>
        <taxon>Viridiplantae</taxon>
        <taxon>Streptophyta</taxon>
        <taxon>Embryophyta</taxon>
        <taxon>Marchantiophyta</taxon>
        <taxon>Marchantiopsida</taxon>
        <taxon>Marchantiidae</taxon>
        <taxon>Marchantiales</taxon>
        <taxon>Ricciaceae</taxon>
        <taxon>Riccia</taxon>
    </lineage>
</organism>
<proteinExistence type="predicted"/>
<feature type="transmembrane region" description="Helical" evidence="1">
    <location>
        <begin position="33"/>
        <end position="54"/>
    </location>
</feature>
<keyword evidence="1" id="KW-0472">Membrane</keyword>
<feature type="transmembrane region" description="Helical" evidence="1">
    <location>
        <begin position="66"/>
        <end position="90"/>
    </location>
</feature>
<dbReference type="EMBL" id="JBHFFA010000001">
    <property type="protein sequence ID" value="KAL2650337.1"/>
    <property type="molecule type" value="Genomic_DNA"/>
</dbReference>
<comment type="caution">
    <text evidence="2">The sequence shown here is derived from an EMBL/GenBank/DDBJ whole genome shotgun (WGS) entry which is preliminary data.</text>
</comment>
<evidence type="ECO:0000313" key="3">
    <source>
        <dbReference type="Proteomes" id="UP001605036"/>
    </source>
</evidence>
<reference evidence="2 3" key="1">
    <citation type="submission" date="2024-09" db="EMBL/GenBank/DDBJ databases">
        <title>Chromosome-scale assembly of Riccia fluitans.</title>
        <authorList>
            <person name="Paukszto L."/>
            <person name="Sawicki J."/>
            <person name="Karawczyk K."/>
            <person name="Piernik-Szablinska J."/>
            <person name="Szczecinska M."/>
            <person name="Mazdziarz M."/>
        </authorList>
    </citation>
    <scope>NUCLEOTIDE SEQUENCE [LARGE SCALE GENOMIC DNA]</scope>
    <source>
        <strain evidence="2">Rf_01</strain>
        <tissue evidence="2">Aerial parts of the thallus</tissue>
    </source>
</reference>
<evidence type="ECO:0000256" key="1">
    <source>
        <dbReference type="SAM" id="Phobius"/>
    </source>
</evidence>
<sequence length="93" mass="9770">MASSSESQAIIVSRSQYKGDEGVASSSSGDGEIWSLIPTQGATVFFCMFLALVLKAGELDEIMESLRVSFDVVGPLLPPVILAVCGYLLLGVT</sequence>
<dbReference type="Proteomes" id="UP001605036">
    <property type="component" value="Unassembled WGS sequence"/>
</dbReference>
<keyword evidence="1" id="KW-1133">Transmembrane helix</keyword>
<keyword evidence="1" id="KW-0812">Transmembrane</keyword>
<evidence type="ECO:0000313" key="2">
    <source>
        <dbReference type="EMBL" id="KAL2650337.1"/>
    </source>
</evidence>
<accession>A0ABD1ZG42</accession>
<keyword evidence="3" id="KW-1185">Reference proteome</keyword>
<gene>
    <name evidence="2" type="ORF">R1flu_018465</name>
</gene>